<dbReference type="RefSeq" id="WP_013660012.1">
    <property type="nucleotide sequence ID" value="NC_015276.1"/>
</dbReference>
<keyword evidence="6" id="KW-1185">Reference proteome</keyword>
<evidence type="ECO:0000259" key="3">
    <source>
        <dbReference type="PROSITE" id="PS50883"/>
    </source>
</evidence>
<dbReference type="SMART" id="SM00267">
    <property type="entry name" value="GGDEF"/>
    <property type="match status" value="1"/>
</dbReference>
<dbReference type="PATRIC" id="fig|717774.3.peg.866"/>
<name>F2K354_MARM1</name>
<dbReference type="Gene3D" id="3.20.20.450">
    <property type="entry name" value="EAL domain"/>
    <property type="match status" value="1"/>
</dbReference>
<dbReference type="InterPro" id="IPR035919">
    <property type="entry name" value="EAL_sf"/>
</dbReference>
<dbReference type="InterPro" id="IPR043128">
    <property type="entry name" value="Rev_trsase/Diguanyl_cyclase"/>
</dbReference>
<dbReference type="Pfam" id="PF00563">
    <property type="entry name" value="EAL"/>
    <property type="match status" value="1"/>
</dbReference>
<accession>F2K354</accession>
<dbReference type="NCBIfam" id="TIGR00254">
    <property type="entry name" value="GGDEF"/>
    <property type="match status" value="1"/>
</dbReference>
<keyword evidence="2" id="KW-0472">Membrane</keyword>
<dbReference type="CDD" id="cd01949">
    <property type="entry name" value="GGDEF"/>
    <property type="match status" value="1"/>
</dbReference>
<comment type="cofactor">
    <cofactor evidence="1">
        <name>Mg(2+)</name>
        <dbReference type="ChEBI" id="CHEBI:18420"/>
    </cofactor>
</comment>
<dbReference type="STRING" id="717774.Marme_0829"/>
<dbReference type="eggNOG" id="COG5001">
    <property type="taxonomic scope" value="Bacteria"/>
</dbReference>
<dbReference type="InterPro" id="IPR029787">
    <property type="entry name" value="Nucleotide_cyclase"/>
</dbReference>
<dbReference type="SUPFAM" id="SSF53850">
    <property type="entry name" value="Periplasmic binding protein-like II"/>
    <property type="match status" value="1"/>
</dbReference>
<dbReference type="Pfam" id="PF09084">
    <property type="entry name" value="NMT1"/>
    <property type="match status" value="1"/>
</dbReference>
<evidence type="ECO:0000256" key="1">
    <source>
        <dbReference type="ARBA" id="ARBA00001946"/>
    </source>
</evidence>
<dbReference type="InterPro" id="IPR000160">
    <property type="entry name" value="GGDEF_dom"/>
</dbReference>
<dbReference type="eggNOG" id="COG0715">
    <property type="taxonomic scope" value="Bacteria"/>
</dbReference>
<dbReference type="InterPro" id="IPR052155">
    <property type="entry name" value="Biofilm_reg_signaling"/>
</dbReference>
<dbReference type="InterPro" id="IPR001633">
    <property type="entry name" value="EAL_dom"/>
</dbReference>
<dbReference type="PROSITE" id="PS50883">
    <property type="entry name" value="EAL"/>
    <property type="match status" value="1"/>
</dbReference>
<dbReference type="FunFam" id="3.30.70.270:FF:000001">
    <property type="entry name" value="Diguanylate cyclase domain protein"/>
    <property type="match status" value="1"/>
</dbReference>
<protein>
    <submittedName>
        <fullName evidence="5">Diguanylate cyclase/phosphodiesterase</fullName>
    </submittedName>
</protein>
<dbReference type="CDD" id="cd01948">
    <property type="entry name" value="EAL"/>
    <property type="match status" value="1"/>
</dbReference>
<keyword evidence="2" id="KW-1133">Transmembrane helix</keyword>
<dbReference type="SMART" id="SM00052">
    <property type="entry name" value="EAL"/>
    <property type="match status" value="1"/>
</dbReference>
<dbReference type="HOGENOM" id="CLU_000445_70_20_6"/>
<dbReference type="PANTHER" id="PTHR44757">
    <property type="entry name" value="DIGUANYLATE CYCLASE DGCP"/>
    <property type="match status" value="1"/>
</dbReference>
<dbReference type="SUPFAM" id="SSF55073">
    <property type="entry name" value="Nucleotide cyclase"/>
    <property type="match status" value="1"/>
</dbReference>
<evidence type="ECO:0000259" key="4">
    <source>
        <dbReference type="PROSITE" id="PS50887"/>
    </source>
</evidence>
<dbReference type="InterPro" id="IPR015168">
    <property type="entry name" value="SsuA/THI5"/>
</dbReference>
<gene>
    <name evidence="5" type="ordered locus">Marme_0829</name>
</gene>
<dbReference type="SUPFAM" id="SSF141868">
    <property type="entry name" value="EAL domain-like"/>
    <property type="match status" value="1"/>
</dbReference>
<dbReference type="KEGG" id="mme:Marme_0829"/>
<dbReference type="Gene3D" id="3.30.70.270">
    <property type="match status" value="1"/>
</dbReference>
<evidence type="ECO:0000256" key="2">
    <source>
        <dbReference type="SAM" id="Phobius"/>
    </source>
</evidence>
<feature type="transmembrane region" description="Helical" evidence="2">
    <location>
        <begin position="316"/>
        <end position="340"/>
    </location>
</feature>
<organism evidence="5 6">
    <name type="scientific">Marinomonas mediterranea (strain ATCC 700492 / JCM 21426 / NBRC 103028 / MMB-1)</name>
    <dbReference type="NCBI Taxonomy" id="717774"/>
    <lineage>
        <taxon>Bacteria</taxon>
        <taxon>Pseudomonadati</taxon>
        <taxon>Pseudomonadota</taxon>
        <taxon>Gammaproteobacteria</taxon>
        <taxon>Oceanospirillales</taxon>
        <taxon>Oceanospirillaceae</taxon>
        <taxon>Marinomonas</taxon>
    </lineage>
</organism>
<reference evidence="5 6" key="1">
    <citation type="journal article" date="2012" name="Stand. Genomic Sci.">
        <title>Complete genome sequence of the melanogenic marine bacterium Marinomonas mediterranea type strain (MMB-1(T)).</title>
        <authorList>
            <person name="Lucas-Elio P."/>
            <person name="Goodwin L."/>
            <person name="Woyke T."/>
            <person name="Pitluck S."/>
            <person name="Nolan M."/>
            <person name="Kyrpides N.C."/>
            <person name="Detter J.C."/>
            <person name="Copeland A."/>
            <person name="Teshima H."/>
            <person name="Bruce D."/>
            <person name="Detter C."/>
            <person name="Tapia R."/>
            <person name="Han S."/>
            <person name="Land M.L."/>
            <person name="Ivanova N."/>
            <person name="Mikhailova N."/>
            <person name="Johnston A.W."/>
            <person name="Sanchez-Amat A."/>
        </authorList>
    </citation>
    <scope>NUCLEOTIDE SEQUENCE [LARGE SCALE GENOMIC DNA]</scope>
    <source>
        <strain evidence="6">ATCC 700492 / JCM 21426 / NBRC 103028 / MMB-1</strain>
    </source>
</reference>
<dbReference type="Gene3D" id="3.40.190.10">
    <property type="entry name" value="Periplasmic binding protein-like II"/>
    <property type="match status" value="2"/>
</dbReference>
<sequence length="801" mass="90654">MKYRLTIVLFLTGLLNIKAYGDDQTIRLQLKWEHAFQFAGYYAAQELGYYDQAGLNVEIVPADTSTNVYEEVKSGRAQYGVGNSSVLVQRNNGDPFVILAVVFQHSPAILIAKNDVLTFHDWNTKKIMLEESSDELMLFLENEGLNLEDLNFLPHTFDPIDLTTDHVDIMSAYSTNEPYFLSKANIPFRTFVPRSAGIDFFGDNLFTSEHEIAKNPKRVQAFRSASLKGWQFAMDNPETVINWIISRYKSTYSRDFLEFEANAMYTLIQPDLIELGYLNPSRWHKVVKAYQARKKLDDNFQIENALYKKPEASNHLHILIGLAIATPILVILGGFALFVIRTNRKLDNALRESLAARAEATKQANLDPLTNLANRRFFQKKLQHLCQMAKSNNTPFGLFYLDLDHFKEVNDIHGHREGDNVLKDAGERLQRTLPSNCELARIGGDEFTILIPGIVDEAALGDIANNVLKAFESPFRIGVEQVSISASIGITACPKDAQDESTLLQFADEAMYAAKNSGRRQYHIFSQELHAMVLERQHILSDMRHAIPRGEMYLKYQPILDLNAQEIVKFEALIRWNHPTKGAIPPSMFIPLAEESGLIGVIGDFVFSESILQLAKWRKTLSPNLVMSINTSPFQYMESGKNLERWFHQLDQLDLPGDAIIFEITENMLMHHSSNVSDQLLALRDKGINVALDDFGTGYSSLAYLNRFDIDFIKIDQSFIRDMESGAMAQDLCEAIVSMAHKLNLHVVAEGIETEHQMNLLIKYGCDLGQGYYFSYPLEADAATTLLEEGINLPNTENTVF</sequence>
<dbReference type="PANTHER" id="PTHR44757:SF2">
    <property type="entry name" value="BIOFILM ARCHITECTURE MAINTENANCE PROTEIN MBAA"/>
    <property type="match status" value="1"/>
</dbReference>
<proteinExistence type="predicted"/>
<dbReference type="EMBL" id="CP002583">
    <property type="protein sequence ID" value="ADZ90107.1"/>
    <property type="molecule type" value="Genomic_DNA"/>
</dbReference>
<dbReference type="Pfam" id="PF00990">
    <property type="entry name" value="GGDEF"/>
    <property type="match status" value="1"/>
</dbReference>
<feature type="domain" description="EAL" evidence="3">
    <location>
        <begin position="536"/>
        <end position="791"/>
    </location>
</feature>
<keyword evidence="2" id="KW-0812">Transmembrane</keyword>
<dbReference type="AlphaFoldDB" id="F2K354"/>
<dbReference type="PROSITE" id="PS50887">
    <property type="entry name" value="GGDEF"/>
    <property type="match status" value="1"/>
</dbReference>
<dbReference type="Proteomes" id="UP000001062">
    <property type="component" value="Chromosome"/>
</dbReference>
<dbReference type="OrthoDB" id="9176779at2"/>
<evidence type="ECO:0000313" key="5">
    <source>
        <dbReference type="EMBL" id="ADZ90107.1"/>
    </source>
</evidence>
<dbReference type="GO" id="GO:0003824">
    <property type="term" value="F:catalytic activity"/>
    <property type="evidence" value="ECO:0007669"/>
    <property type="project" value="UniProtKB-ARBA"/>
</dbReference>
<feature type="domain" description="GGDEF" evidence="4">
    <location>
        <begin position="394"/>
        <end position="527"/>
    </location>
</feature>
<evidence type="ECO:0000313" key="6">
    <source>
        <dbReference type="Proteomes" id="UP000001062"/>
    </source>
</evidence>